<dbReference type="Proteomes" id="UP000094892">
    <property type="component" value="Unassembled WGS sequence"/>
</dbReference>
<name>A0A1E3KPT6_LACPN</name>
<accession>A0A1E3KPT6</accession>
<proteinExistence type="predicted"/>
<comment type="caution">
    <text evidence="2">The sequence shown here is derived from an EMBL/GenBank/DDBJ whole genome shotgun (WGS) entry which is preliminary data.</text>
</comment>
<dbReference type="EMBL" id="MCOL01000001">
    <property type="protein sequence ID" value="ODO60617.1"/>
    <property type="molecule type" value="Genomic_DNA"/>
</dbReference>
<evidence type="ECO:0000259" key="1">
    <source>
        <dbReference type="Pfam" id="PF14279"/>
    </source>
</evidence>
<organism evidence="2 3">
    <name type="scientific">Lactiplantibacillus plantarum</name>
    <name type="common">Lactobacillus plantarum</name>
    <dbReference type="NCBI Taxonomy" id="1590"/>
    <lineage>
        <taxon>Bacteria</taxon>
        <taxon>Bacillati</taxon>
        <taxon>Bacillota</taxon>
        <taxon>Bacilli</taxon>
        <taxon>Lactobacillales</taxon>
        <taxon>Lactobacillaceae</taxon>
        <taxon>Lactiplantibacillus</taxon>
    </lineage>
</organism>
<evidence type="ECO:0000313" key="3">
    <source>
        <dbReference type="Proteomes" id="UP000094892"/>
    </source>
</evidence>
<sequence>MDKKCFVCHSLLTSENNSSEHIFLFSLGDTHPVKGIVCKYCNNWLGEVVDFDFVKTFKGLYKTVSGKSEVVSMTTEQGERFSVPIKNEQIENKPILSQSPFKFIDESNFSEHFYDSTDAETSMKKQTNRNPDKNINYNITKETSIPTFYIKPKIDKVNFTLEILKIQAEYLRSTDYNVNTLGEFIFKYANVNKNLPNPFEPFEKLLIYIFNSVIQPGFKYIPKNTDIIPGVSKAEVIRLKEIDWMFISLFGKVNMTIPIITQSFLNLLTS</sequence>
<protein>
    <recommendedName>
        <fullName evidence="1">HNH endonuclease 5 domain-containing protein</fullName>
    </recommendedName>
</protein>
<gene>
    <name evidence="2" type="ORF">LPJSA22_00561</name>
</gene>
<evidence type="ECO:0000313" key="2">
    <source>
        <dbReference type="EMBL" id="ODO60617.1"/>
    </source>
</evidence>
<feature type="domain" description="HNH endonuclease 5" evidence="1">
    <location>
        <begin position="5"/>
        <end position="57"/>
    </location>
</feature>
<dbReference type="Pfam" id="PF14279">
    <property type="entry name" value="HNH_5"/>
    <property type="match status" value="1"/>
</dbReference>
<dbReference type="InterPro" id="IPR029471">
    <property type="entry name" value="HNH_5"/>
</dbReference>
<reference evidence="2 3" key="1">
    <citation type="submission" date="2016-08" db="EMBL/GenBank/DDBJ databases">
        <title>Genome sequencing of Lactobacillus plantarum JSA22, isolated from fermented soybean paste.</title>
        <authorList>
            <person name="Choi H.S."/>
        </authorList>
    </citation>
    <scope>NUCLEOTIDE SEQUENCE [LARGE SCALE GENOMIC DNA]</scope>
    <source>
        <strain evidence="2 3">JSA22</strain>
    </source>
</reference>
<dbReference type="AlphaFoldDB" id="A0A1E3KPT6"/>
<dbReference type="RefSeq" id="WP_069302379.1">
    <property type="nucleotide sequence ID" value="NZ_CP103411.1"/>
</dbReference>